<dbReference type="Proteomes" id="UP000320475">
    <property type="component" value="Unassembled WGS sequence"/>
</dbReference>
<dbReference type="AlphaFoldDB" id="A0A507D7S5"/>
<organism evidence="2 3">
    <name type="scientific">Synchytrium endobioticum</name>
    <dbReference type="NCBI Taxonomy" id="286115"/>
    <lineage>
        <taxon>Eukaryota</taxon>
        <taxon>Fungi</taxon>
        <taxon>Fungi incertae sedis</taxon>
        <taxon>Chytridiomycota</taxon>
        <taxon>Chytridiomycota incertae sedis</taxon>
        <taxon>Chytridiomycetes</taxon>
        <taxon>Synchytriales</taxon>
        <taxon>Synchytriaceae</taxon>
        <taxon>Synchytrium</taxon>
    </lineage>
</organism>
<comment type="caution">
    <text evidence="2">The sequence shown here is derived from an EMBL/GenBank/DDBJ whole genome shotgun (WGS) entry which is preliminary data.</text>
</comment>
<evidence type="ECO:0000256" key="1">
    <source>
        <dbReference type="SAM" id="MobiDB-lite"/>
    </source>
</evidence>
<dbReference type="VEuPathDB" id="FungiDB:SeMB42_g00187"/>
<gene>
    <name evidence="2" type="ORF">SeLEV6574_g02598</name>
</gene>
<dbReference type="EMBL" id="QEAM01000075">
    <property type="protein sequence ID" value="TPX47524.1"/>
    <property type="molecule type" value="Genomic_DNA"/>
</dbReference>
<feature type="region of interest" description="Disordered" evidence="1">
    <location>
        <begin position="172"/>
        <end position="238"/>
    </location>
</feature>
<reference evidence="2 3" key="1">
    <citation type="journal article" date="2019" name="Sci. Rep.">
        <title>Comparative genomics of chytrid fungi reveal insights into the obligate biotrophic and pathogenic lifestyle of Synchytrium endobioticum.</title>
        <authorList>
            <person name="van de Vossenberg B.T.L.H."/>
            <person name="Warris S."/>
            <person name="Nguyen H.D.T."/>
            <person name="van Gent-Pelzer M.P.E."/>
            <person name="Joly D.L."/>
            <person name="van de Geest H.C."/>
            <person name="Bonants P.J.M."/>
            <person name="Smith D.S."/>
            <person name="Levesque C.A."/>
            <person name="van der Lee T.A.J."/>
        </authorList>
    </citation>
    <scope>NUCLEOTIDE SEQUENCE [LARGE SCALE GENOMIC DNA]</scope>
    <source>
        <strain evidence="2 3">LEV6574</strain>
    </source>
</reference>
<feature type="region of interest" description="Disordered" evidence="1">
    <location>
        <begin position="266"/>
        <end position="292"/>
    </location>
</feature>
<evidence type="ECO:0000313" key="2">
    <source>
        <dbReference type="EMBL" id="TPX47524.1"/>
    </source>
</evidence>
<evidence type="ECO:0000313" key="3">
    <source>
        <dbReference type="Proteomes" id="UP000320475"/>
    </source>
</evidence>
<sequence>MDYLRRCCPCPCLPPSEPSHYVRDDIDDLEFENLLSGASSAPRTRTPIHEYISYILSYFRRPSRPGYSSVPRQANARVNDLYNDSDSEEEDFFITDENANELTAEQIQKITTLASSQIRKSLPSPPDPHLPEPEFHTYYPRTPSQPLTPPVPPHIQTLVDLDSDTAAKSSLVLKDNDDDYENGRAVAPPRPMSDFVGLGIRGRSRSVNNGGRKPSSAGVTPNASNGYGGAASEPVPESYGTWHTSSIVTSSNTSSNTQAGIIATDVATPGATDTVVDTSSATANTADDPLSM</sequence>
<feature type="region of interest" description="Disordered" evidence="1">
    <location>
        <begin position="117"/>
        <end position="156"/>
    </location>
</feature>
<accession>A0A507D7S5</accession>
<feature type="compositionally biased region" description="Polar residues" evidence="1">
    <location>
        <begin position="275"/>
        <end position="285"/>
    </location>
</feature>
<protein>
    <submittedName>
        <fullName evidence="2">Uncharacterized protein</fullName>
    </submittedName>
</protein>
<name>A0A507D7S5_9FUNG</name>
<proteinExistence type="predicted"/>
<dbReference type="OrthoDB" id="2162536at2759"/>